<dbReference type="AlphaFoldDB" id="A0A3P7LPE0"/>
<name>A0A3P7LPE0_STRVU</name>
<keyword evidence="2" id="KW-1185">Reference proteome</keyword>
<gene>
    <name evidence="1" type="ORF">SVUK_LOCUS16076</name>
</gene>
<evidence type="ECO:0000313" key="2">
    <source>
        <dbReference type="Proteomes" id="UP000270094"/>
    </source>
</evidence>
<dbReference type="Proteomes" id="UP000270094">
    <property type="component" value="Unassembled WGS sequence"/>
</dbReference>
<organism evidence="1 2">
    <name type="scientific">Strongylus vulgaris</name>
    <name type="common">Blood worm</name>
    <dbReference type="NCBI Taxonomy" id="40348"/>
    <lineage>
        <taxon>Eukaryota</taxon>
        <taxon>Metazoa</taxon>
        <taxon>Ecdysozoa</taxon>
        <taxon>Nematoda</taxon>
        <taxon>Chromadorea</taxon>
        <taxon>Rhabditida</taxon>
        <taxon>Rhabditina</taxon>
        <taxon>Rhabditomorpha</taxon>
        <taxon>Strongyloidea</taxon>
        <taxon>Strongylidae</taxon>
        <taxon>Strongylus</taxon>
    </lineage>
</organism>
<sequence length="142" mass="15560">MCVSLLQANPTFLNECLNRITYVCPEPLVAYGWPRTAGSPMQAIAGGRLTCTTANPFWRTPGLVGMRLITCMSRPQTSKLEFTCPAGTKRYIYEAVGQGYVPASDTNPITCNDNGPGSSWNTQLDPPFEDAYVQYVSCFSET</sequence>
<evidence type="ECO:0000313" key="1">
    <source>
        <dbReference type="EMBL" id="VDM81078.1"/>
    </source>
</evidence>
<proteinExistence type="predicted"/>
<accession>A0A3P7LPE0</accession>
<protein>
    <submittedName>
        <fullName evidence="1">Uncharacterized protein</fullName>
    </submittedName>
</protein>
<reference evidence="1 2" key="1">
    <citation type="submission" date="2018-11" db="EMBL/GenBank/DDBJ databases">
        <authorList>
            <consortium name="Pathogen Informatics"/>
        </authorList>
    </citation>
    <scope>NUCLEOTIDE SEQUENCE [LARGE SCALE GENOMIC DNA]</scope>
</reference>
<dbReference type="EMBL" id="UYYB01111329">
    <property type="protein sequence ID" value="VDM81078.1"/>
    <property type="molecule type" value="Genomic_DNA"/>
</dbReference>
<dbReference type="OrthoDB" id="5886403at2759"/>